<evidence type="ECO:0000256" key="3">
    <source>
        <dbReference type="ARBA" id="ARBA00023015"/>
    </source>
</evidence>
<feature type="region of interest" description="Disordered" evidence="6">
    <location>
        <begin position="143"/>
        <end position="162"/>
    </location>
</feature>
<feature type="region of interest" description="Disordered" evidence="6">
    <location>
        <begin position="108"/>
        <end position="132"/>
    </location>
</feature>
<dbReference type="EMBL" id="KI925461">
    <property type="protein sequence ID" value="ETW78992.1"/>
    <property type="molecule type" value="Genomic_DNA"/>
</dbReference>
<feature type="compositionally biased region" description="Basic residues" evidence="6">
    <location>
        <begin position="60"/>
        <end position="83"/>
    </location>
</feature>
<dbReference type="HOGENOM" id="CLU_011354_0_0_1"/>
<dbReference type="eggNOG" id="ENOG502S24A">
    <property type="taxonomic scope" value="Eukaryota"/>
</dbReference>
<dbReference type="GO" id="GO:0006351">
    <property type="term" value="P:DNA-templated transcription"/>
    <property type="evidence" value="ECO:0007669"/>
    <property type="project" value="InterPro"/>
</dbReference>
<dbReference type="GeneID" id="20665987"/>
<gene>
    <name evidence="8" type="ORF">HETIRDRAFT_104312</name>
</gene>
<proteinExistence type="predicted"/>
<keyword evidence="5" id="KW-0539">Nucleus</keyword>
<accession>W4JZL4</accession>
<name>W4JZL4_HETIT</name>
<dbReference type="KEGG" id="hir:HETIRDRAFT_104312"/>
<evidence type="ECO:0000256" key="1">
    <source>
        <dbReference type="ARBA" id="ARBA00004123"/>
    </source>
</evidence>
<sequence>MHPHHPHPRFLPPFNPQPDPQLSILQPQHPRPPPPPPSSEPSVHNPDPRDTTTNYAFLKGPKRKRLAKVRRSSPRSGRVRAHPPLRGLLTLPPLSYFASKDCTYTDAAGRPVPAPRASKPSEKNAQPASSNALDLSVIVNAGTGEDLHSHHPPVPQVADDHAGKRRKFDLESQHPQTHQHQLQQGEHDLEFDLQLEIPFRPTYEASRLDPSVVRELVNLFFAHCQPYSFIIHKPTFSAALSHDRVPCFLLHTICALAAPLSHHPAVRAQPPRAAGNPYAQEARAHMFDRQGRLAVPRDLVAVQALCILQSHELSAQWPWTASTQLFVLALKILQEDLHVHEQSHPILTPVPSAEFVFGAIDRECARRAFWLIRFMHLTAFTYYYVPIPPAQLDLTLRLPVDETSFELAVHSTLSEYLHIPAPQTQYASEFGHLMRIVSIHWALESTLRAANAGSTKHDNIKEVVQETERALATWEASLADHIQFSEESMQLQLSMFETGSNSGAWAYFLTHITHATCVLALLDGKSRIQAQAQAQGVIVSPSAAAVTTNNARLWARERMMLILTSVGQNRCKKLSFLAASALVPPVAGRRDEPSIYQPVFFFFVVRLWWYIQPLFRYDLADTPQVQAFTRDFEAFWGARLAHVALHGSRSKYAAGAPLSAMSASADFAALHDSPEPAFSEASSRTSASGSRGQRDAGPSSAHGGSASGAGIRTATGRSRRRKRPWDSATGVSAPPQFGVEVGEEGGGNGNSVAGGTSLPGLKACGLLDSWSGNGTSELLLSPSSSTAAGRLPPPPWTVLMGASAAAQKANLSAHAGAQPGASAGSKVQAAASSSTSVSASSSVQTAHAATAMMMTMSMPSMPTMPLPPSSRAVQMSISGSVAGSAAAKARSRSGSGGDWAHGNGQGIGSGGKASMPVGLHWLEQEQR</sequence>
<dbReference type="OrthoDB" id="2123952at2759"/>
<dbReference type="InterPro" id="IPR050815">
    <property type="entry name" value="TF_fung"/>
</dbReference>
<evidence type="ECO:0000313" key="8">
    <source>
        <dbReference type="EMBL" id="ETW78992.1"/>
    </source>
</evidence>
<feature type="compositionally biased region" description="Low complexity" evidence="6">
    <location>
        <begin position="679"/>
        <end position="716"/>
    </location>
</feature>
<dbReference type="PANTHER" id="PTHR47338">
    <property type="entry name" value="ZN(II)2CYS6 TRANSCRIPTION FACTOR (EUROFUNG)-RELATED"/>
    <property type="match status" value="1"/>
</dbReference>
<keyword evidence="4" id="KW-0804">Transcription</keyword>
<evidence type="ECO:0000256" key="5">
    <source>
        <dbReference type="ARBA" id="ARBA00023242"/>
    </source>
</evidence>
<feature type="domain" description="Xylanolytic transcriptional activator regulatory" evidence="7">
    <location>
        <begin position="218"/>
        <end position="474"/>
    </location>
</feature>
<dbReference type="GO" id="GO:0003677">
    <property type="term" value="F:DNA binding"/>
    <property type="evidence" value="ECO:0007669"/>
    <property type="project" value="InterPro"/>
</dbReference>
<evidence type="ECO:0000313" key="9">
    <source>
        <dbReference type="Proteomes" id="UP000030671"/>
    </source>
</evidence>
<evidence type="ECO:0000259" key="7">
    <source>
        <dbReference type="Pfam" id="PF04082"/>
    </source>
</evidence>
<dbReference type="GO" id="GO:0005634">
    <property type="term" value="C:nucleus"/>
    <property type="evidence" value="ECO:0007669"/>
    <property type="project" value="UniProtKB-SubCell"/>
</dbReference>
<feature type="compositionally biased region" description="Pro residues" evidence="6">
    <location>
        <begin position="29"/>
        <end position="39"/>
    </location>
</feature>
<keyword evidence="2" id="KW-0479">Metal-binding</keyword>
<feature type="region of interest" description="Disordered" evidence="6">
    <location>
        <begin position="1"/>
        <end position="91"/>
    </location>
</feature>
<feature type="compositionally biased region" description="Pro residues" evidence="6">
    <location>
        <begin position="9"/>
        <end position="19"/>
    </location>
</feature>
<protein>
    <recommendedName>
        <fullName evidence="7">Xylanolytic transcriptional activator regulatory domain-containing protein</fullName>
    </recommendedName>
</protein>
<organism evidence="8 9">
    <name type="scientific">Heterobasidion irregulare (strain TC 32-1)</name>
    <dbReference type="NCBI Taxonomy" id="747525"/>
    <lineage>
        <taxon>Eukaryota</taxon>
        <taxon>Fungi</taxon>
        <taxon>Dikarya</taxon>
        <taxon>Basidiomycota</taxon>
        <taxon>Agaricomycotina</taxon>
        <taxon>Agaricomycetes</taxon>
        <taxon>Russulales</taxon>
        <taxon>Bondarzewiaceae</taxon>
        <taxon>Heterobasidion</taxon>
        <taxon>Heterobasidion annosum species complex</taxon>
    </lineage>
</organism>
<feature type="compositionally biased region" description="Gly residues" evidence="6">
    <location>
        <begin position="894"/>
        <end position="911"/>
    </location>
</feature>
<dbReference type="AlphaFoldDB" id="W4JZL4"/>
<reference evidence="8 9" key="1">
    <citation type="journal article" date="2012" name="New Phytol.">
        <title>Insight into trade-off between wood decay and parasitism from the genome of a fungal forest pathogen.</title>
        <authorList>
            <person name="Olson A."/>
            <person name="Aerts A."/>
            <person name="Asiegbu F."/>
            <person name="Belbahri L."/>
            <person name="Bouzid O."/>
            <person name="Broberg A."/>
            <person name="Canback B."/>
            <person name="Coutinho P.M."/>
            <person name="Cullen D."/>
            <person name="Dalman K."/>
            <person name="Deflorio G."/>
            <person name="van Diepen L.T."/>
            <person name="Dunand C."/>
            <person name="Duplessis S."/>
            <person name="Durling M."/>
            <person name="Gonthier P."/>
            <person name="Grimwood J."/>
            <person name="Fossdal C.G."/>
            <person name="Hansson D."/>
            <person name="Henrissat B."/>
            <person name="Hietala A."/>
            <person name="Himmelstrand K."/>
            <person name="Hoffmeister D."/>
            <person name="Hogberg N."/>
            <person name="James T.Y."/>
            <person name="Karlsson M."/>
            <person name="Kohler A."/>
            <person name="Kues U."/>
            <person name="Lee Y.H."/>
            <person name="Lin Y.C."/>
            <person name="Lind M."/>
            <person name="Lindquist E."/>
            <person name="Lombard V."/>
            <person name="Lucas S."/>
            <person name="Lunden K."/>
            <person name="Morin E."/>
            <person name="Murat C."/>
            <person name="Park J."/>
            <person name="Raffaello T."/>
            <person name="Rouze P."/>
            <person name="Salamov A."/>
            <person name="Schmutz J."/>
            <person name="Solheim H."/>
            <person name="Stahlberg J."/>
            <person name="Velez H."/>
            <person name="de Vries R.P."/>
            <person name="Wiebenga A."/>
            <person name="Woodward S."/>
            <person name="Yakovlev I."/>
            <person name="Garbelotto M."/>
            <person name="Martin F."/>
            <person name="Grigoriev I.V."/>
            <person name="Stenlid J."/>
        </authorList>
    </citation>
    <scope>NUCLEOTIDE SEQUENCE [LARGE SCALE GENOMIC DNA]</scope>
    <source>
        <strain evidence="8 9">TC 32-1</strain>
    </source>
</reference>
<feature type="region of interest" description="Disordered" evidence="6">
    <location>
        <begin position="886"/>
        <end position="927"/>
    </location>
</feature>
<dbReference type="Proteomes" id="UP000030671">
    <property type="component" value="Unassembled WGS sequence"/>
</dbReference>
<comment type="subcellular location">
    <subcellularLocation>
        <location evidence="1">Nucleus</location>
    </subcellularLocation>
</comment>
<dbReference type="CDD" id="cd12148">
    <property type="entry name" value="fungal_TF_MHR"/>
    <property type="match status" value="1"/>
</dbReference>
<dbReference type="Pfam" id="PF04082">
    <property type="entry name" value="Fungal_trans"/>
    <property type="match status" value="1"/>
</dbReference>
<evidence type="ECO:0000256" key="4">
    <source>
        <dbReference type="ARBA" id="ARBA00023163"/>
    </source>
</evidence>
<dbReference type="InParanoid" id="W4JZL4"/>
<keyword evidence="3" id="KW-0805">Transcription regulation</keyword>
<dbReference type="InterPro" id="IPR007219">
    <property type="entry name" value="XnlR_reg_dom"/>
</dbReference>
<dbReference type="RefSeq" id="XP_009549270.1">
    <property type="nucleotide sequence ID" value="XM_009550975.1"/>
</dbReference>
<dbReference type="GO" id="GO:0000981">
    <property type="term" value="F:DNA-binding transcription factor activity, RNA polymerase II-specific"/>
    <property type="evidence" value="ECO:0007669"/>
    <property type="project" value="InterPro"/>
</dbReference>
<dbReference type="PANTHER" id="PTHR47338:SF5">
    <property type="entry name" value="ZN(II)2CYS6 TRANSCRIPTION FACTOR (EUROFUNG)"/>
    <property type="match status" value="1"/>
</dbReference>
<feature type="region of interest" description="Disordered" evidence="6">
    <location>
        <begin position="675"/>
        <end position="754"/>
    </location>
</feature>
<dbReference type="GO" id="GO:0008270">
    <property type="term" value="F:zinc ion binding"/>
    <property type="evidence" value="ECO:0007669"/>
    <property type="project" value="InterPro"/>
</dbReference>
<evidence type="ECO:0000256" key="6">
    <source>
        <dbReference type="SAM" id="MobiDB-lite"/>
    </source>
</evidence>
<evidence type="ECO:0000256" key="2">
    <source>
        <dbReference type="ARBA" id="ARBA00022723"/>
    </source>
</evidence>
<keyword evidence="9" id="KW-1185">Reference proteome</keyword>
<feature type="compositionally biased region" description="Polar residues" evidence="6">
    <location>
        <begin position="123"/>
        <end position="132"/>
    </location>
</feature>